<keyword evidence="2" id="KW-1133">Transmembrane helix</keyword>
<name>A0A7K1LNH8_9FLAO</name>
<proteinExistence type="predicted"/>
<keyword evidence="2" id="KW-0472">Membrane</keyword>
<accession>A0A7K1LNH8</accession>
<dbReference type="Proteomes" id="UP000460416">
    <property type="component" value="Unassembled WGS sequence"/>
</dbReference>
<dbReference type="EMBL" id="VJVW01000002">
    <property type="protein sequence ID" value="MUP42359.1"/>
    <property type="molecule type" value="Genomic_DNA"/>
</dbReference>
<gene>
    <name evidence="3" type="ORF">FLP08_07230</name>
</gene>
<comment type="caution">
    <text evidence="3">The sequence shown here is derived from an EMBL/GenBank/DDBJ whole genome shotgun (WGS) entry which is preliminary data.</text>
</comment>
<organism evidence="3 4">
    <name type="scientific">Christiangramia aestuarii</name>
    <dbReference type="NCBI Taxonomy" id="1028746"/>
    <lineage>
        <taxon>Bacteria</taxon>
        <taxon>Pseudomonadati</taxon>
        <taxon>Bacteroidota</taxon>
        <taxon>Flavobacteriia</taxon>
        <taxon>Flavobacteriales</taxon>
        <taxon>Flavobacteriaceae</taxon>
        <taxon>Christiangramia</taxon>
    </lineage>
</organism>
<feature type="transmembrane region" description="Helical" evidence="2">
    <location>
        <begin position="37"/>
        <end position="58"/>
    </location>
</feature>
<sequence length="60" mass="6455">MSADKDRSSPVSTKHDKTEQGVNQSTETRTGNSGSKLWIVIAVVIVFLLIILSITGVVNL</sequence>
<feature type="compositionally biased region" description="Basic and acidic residues" evidence="1">
    <location>
        <begin position="1"/>
        <end position="19"/>
    </location>
</feature>
<evidence type="ECO:0000256" key="1">
    <source>
        <dbReference type="SAM" id="MobiDB-lite"/>
    </source>
</evidence>
<feature type="compositionally biased region" description="Polar residues" evidence="1">
    <location>
        <begin position="20"/>
        <end position="32"/>
    </location>
</feature>
<dbReference type="AlphaFoldDB" id="A0A7K1LNH8"/>
<keyword evidence="2" id="KW-0812">Transmembrane</keyword>
<keyword evidence="4" id="KW-1185">Reference proteome</keyword>
<evidence type="ECO:0000256" key="2">
    <source>
        <dbReference type="SAM" id="Phobius"/>
    </source>
</evidence>
<feature type="region of interest" description="Disordered" evidence="1">
    <location>
        <begin position="1"/>
        <end position="32"/>
    </location>
</feature>
<dbReference type="RefSeq" id="WP_156275440.1">
    <property type="nucleotide sequence ID" value="NZ_BAABGI010000001.1"/>
</dbReference>
<reference evidence="3 4" key="1">
    <citation type="submission" date="2019-07" db="EMBL/GenBank/DDBJ databases">
        <title>Gramella aestuarii sp. nov., isolated from a tidal flat, and emended description of Gramella echinicola.</title>
        <authorList>
            <person name="Liu L."/>
        </authorList>
    </citation>
    <scope>NUCLEOTIDE SEQUENCE [LARGE SCALE GENOMIC DNA]</scope>
    <source>
        <strain evidence="3 4">BS12</strain>
    </source>
</reference>
<protein>
    <submittedName>
        <fullName evidence="3">Uncharacterized protein</fullName>
    </submittedName>
</protein>
<evidence type="ECO:0000313" key="3">
    <source>
        <dbReference type="EMBL" id="MUP42359.1"/>
    </source>
</evidence>
<dbReference type="OrthoDB" id="1454181at2"/>
<evidence type="ECO:0000313" key="4">
    <source>
        <dbReference type="Proteomes" id="UP000460416"/>
    </source>
</evidence>